<evidence type="ECO:0000313" key="11">
    <source>
        <dbReference type="EMBL" id="KAH8696212.1"/>
    </source>
</evidence>
<keyword evidence="3 8" id="KW-0349">Heme</keyword>
<evidence type="ECO:0000256" key="7">
    <source>
        <dbReference type="ARBA" id="ARBA00023033"/>
    </source>
</evidence>
<comment type="cofactor">
    <cofactor evidence="1 8">
        <name>heme</name>
        <dbReference type="ChEBI" id="CHEBI:30413"/>
    </cofactor>
</comment>
<keyword evidence="4 8" id="KW-0479">Metal-binding</keyword>
<dbReference type="EMBL" id="JAJTJA010000007">
    <property type="protein sequence ID" value="KAH8696212.1"/>
    <property type="molecule type" value="Genomic_DNA"/>
</dbReference>
<gene>
    <name evidence="11" type="ORF">BGW36DRAFT_297223</name>
</gene>
<dbReference type="PROSITE" id="PS00086">
    <property type="entry name" value="CYTOCHROME_P450"/>
    <property type="match status" value="1"/>
</dbReference>
<dbReference type="AlphaFoldDB" id="A0AAD4KQQ8"/>
<dbReference type="PANTHER" id="PTHR46300">
    <property type="entry name" value="P450, PUTATIVE (EUROFUNG)-RELATED-RELATED"/>
    <property type="match status" value="1"/>
</dbReference>
<sequence>MFHISICFITVIAICLYRSFKNAGRYPRPPGPKGLPLVGNMYDLPKPGEIEAHHWAKHKDLYGPISSVTVMGQTMVIINDAQIAIDILEKRSMKYSTRPRRVFAGEMLGWEHSLGLLPHDNRFRNTRKVMGREIGSQSTAANYDKSQEIEAAHFLLRLLDDPAGIMDHIKKSSAGSLALRILYGYIAEPFTDDPLIDLVEKAMDIFAHATVPGAFVVDLIPFLKFVPEWVPGMGFKKLAKKWRPLMTDMNIKPYAFVKHQINQGADETSFTARLIKAGETSPDVISINQWSASALFGGAGDTIVGSMQCFFLAMGMFPEVQQKAQEEIDLQIGHHRLPTVSDRAKLPYIEALVREVLRWHPISPIPLAHVSEEDDLYQGYFIPKGSMMLANVWQFTHNPDVYSDPEAFKPERYLPDDVHRPEPDPRKYVFGFGRRVCPGRILGENALYINIAQTLAVFKISTKDDTTYRFTPGTISRPEPFECIVKPRSPQHESLIRSMEKDYPWEEGHGKVLENVTY</sequence>
<dbReference type="Proteomes" id="UP001201262">
    <property type="component" value="Unassembled WGS sequence"/>
</dbReference>
<evidence type="ECO:0000256" key="3">
    <source>
        <dbReference type="ARBA" id="ARBA00022617"/>
    </source>
</evidence>
<evidence type="ECO:0000256" key="4">
    <source>
        <dbReference type="ARBA" id="ARBA00022723"/>
    </source>
</evidence>
<dbReference type="PRINTS" id="PR00463">
    <property type="entry name" value="EP450I"/>
</dbReference>
<evidence type="ECO:0000256" key="10">
    <source>
        <dbReference type="SAM" id="SignalP"/>
    </source>
</evidence>
<dbReference type="GO" id="GO:0005506">
    <property type="term" value="F:iron ion binding"/>
    <property type="evidence" value="ECO:0007669"/>
    <property type="project" value="InterPro"/>
</dbReference>
<dbReference type="InterPro" id="IPR002401">
    <property type="entry name" value="Cyt_P450_E_grp-I"/>
</dbReference>
<dbReference type="PRINTS" id="PR00385">
    <property type="entry name" value="P450"/>
</dbReference>
<dbReference type="Pfam" id="PF00067">
    <property type="entry name" value="p450"/>
    <property type="match status" value="1"/>
</dbReference>
<dbReference type="InterPro" id="IPR001128">
    <property type="entry name" value="Cyt_P450"/>
</dbReference>
<protein>
    <submittedName>
        <fullName evidence="11">Cytochrome P450</fullName>
    </submittedName>
</protein>
<dbReference type="GO" id="GO:0020037">
    <property type="term" value="F:heme binding"/>
    <property type="evidence" value="ECO:0007669"/>
    <property type="project" value="InterPro"/>
</dbReference>
<feature type="chain" id="PRO_5042025752" evidence="10">
    <location>
        <begin position="24"/>
        <end position="518"/>
    </location>
</feature>
<keyword evidence="7 9" id="KW-0503">Monooxygenase</keyword>
<accession>A0AAD4KQQ8</accession>
<keyword evidence="6 8" id="KW-0408">Iron</keyword>
<dbReference type="GeneID" id="70241624"/>
<proteinExistence type="inferred from homology"/>
<dbReference type="InterPro" id="IPR050364">
    <property type="entry name" value="Cytochrome_P450_fung"/>
</dbReference>
<name>A0AAD4KQQ8_9EURO</name>
<dbReference type="CDD" id="cd11065">
    <property type="entry name" value="CYP64-like"/>
    <property type="match status" value="1"/>
</dbReference>
<organism evidence="11 12">
    <name type="scientific">Talaromyces proteolyticus</name>
    <dbReference type="NCBI Taxonomy" id="1131652"/>
    <lineage>
        <taxon>Eukaryota</taxon>
        <taxon>Fungi</taxon>
        <taxon>Dikarya</taxon>
        <taxon>Ascomycota</taxon>
        <taxon>Pezizomycotina</taxon>
        <taxon>Eurotiomycetes</taxon>
        <taxon>Eurotiomycetidae</taxon>
        <taxon>Eurotiales</taxon>
        <taxon>Trichocomaceae</taxon>
        <taxon>Talaromyces</taxon>
        <taxon>Talaromyces sect. Bacilispori</taxon>
    </lineage>
</organism>
<keyword evidence="12" id="KW-1185">Reference proteome</keyword>
<keyword evidence="5 9" id="KW-0560">Oxidoreductase</keyword>
<dbReference type="PANTHER" id="PTHR46300:SF7">
    <property type="entry name" value="P450, PUTATIVE (EUROFUNG)-RELATED"/>
    <property type="match status" value="1"/>
</dbReference>
<dbReference type="RefSeq" id="XP_046071150.1">
    <property type="nucleotide sequence ID" value="XM_046211337.1"/>
</dbReference>
<feature type="binding site" description="axial binding residue" evidence="8">
    <location>
        <position position="437"/>
    </location>
    <ligand>
        <name>heme</name>
        <dbReference type="ChEBI" id="CHEBI:30413"/>
    </ligand>
    <ligandPart>
        <name>Fe</name>
        <dbReference type="ChEBI" id="CHEBI:18248"/>
    </ligandPart>
</feature>
<evidence type="ECO:0000256" key="5">
    <source>
        <dbReference type="ARBA" id="ARBA00023002"/>
    </source>
</evidence>
<dbReference type="InterPro" id="IPR036396">
    <property type="entry name" value="Cyt_P450_sf"/>
</dbReference>
<reference evidence="11" key="1">
    <citation type="submission" date="2021-12" db="EMBL/GenBank/DDBJ databases">
        <title>Convergent genome expansion in fungi linked to evolution of root-endophyte symbiosis.</title>
        <authorList>
            <consortium name="DOE Joint Genome Institute"/>
            <person name="Ke Y.-H."/>
            <person name="Bonito G."/>
            <person name="Liao H.-L."/>
            <person name="Looney B."/>
            <person name="Rojas-Flechas A."/>
            <person name="Nash J."/>
            <person name="Hameed K."/>
            <person name="Schadt C."/>
            <person name="Martin F."/>
            <person name="Crous P.W."/>
            <person name="Miettinen O."/>
            <person name="Magnuson J.K."/>
            <person name="Labbe J."/>
            <person name="Jacobson D."/>
            <person name="Doktycz M.J."/>
            <person name="Veneault-Fourrey C."/>
            <person name="Kuo A."/>
            <person name="Mondo S."/>
            <person name="Calhoun S."/>
            <person name="Riley R."/>
            <person name="Ohm R."/>
            <person name="LaButti K."/>
            <person name="Andreopoulos B."/>
            <person name="Pangilinan J."/>
            <person name="Nolan M."/>
            <person name="Tritt A."/>
            <person name="Clum A."/>
            <person name="Lipzen A."/>
            <person name="Daum C."/>
            <person name="Barry K."/>
            <person name="Grigoriev I.V."/>
            <person name="Vilgalys R."/>
        </authorList>
    </citation>
    <scope>NUCLEOTIDE SEQUENCE</scope>
    <source>
        <strain evidence="11">PMI_201</strain>
    </source>
</reference>
<evidence type="ECO:0000313" key="12">
    <source>
        <dbReference type="Proteomes" id="UP001201262"/>
    </source>
</evidence>
<comment type="similarity">
    <text evidence="2 9">Belongs to the cytochrome P450 family.</text>
</comment>
<evidence type="ECO:0000256" key="6">
    <source>
        <dbReference type="ARBA" id="ARBA00023004"/>
    </source>
</evidence>
<evidence type="ECO:0000256" key="8">
    <source>
        <dbReference type="PIRSR" id="PIRSR602401-1"/>
    </source>
</evidence>
<dbReference type="InterPro" id="IPR017972">
    <property type="entry name" value="Cyt_P450_CS"/>
</dbReference>
<keyword evidence="10" id="KW-0732">Signal</keyword>
<dbReference type="GO" id="GO:0004497">
    <property type="term" value="F:monooxygenase activity"/>
    <property type="evidence" value="ECO:0007669"/>
    <property type="project" value="UniProtKB-KW"/>
</dbReference>
<dbReference type="SUPFAM" id="SSF48264">
    <property type="entry name" value="Cytochrome P450"/>
    <property type="match status" value="1"/>
</dbReference>
<evidence type="ECO:0000256" key="1">
    <source>
        <dbReference type="ARBA" id="ARBA00001971"/>
    </source>
</evidence>
<dbReference type="GO" id="GO:0016705">
    <property type="term" value="F:oxidoreductase activity, acting on paired donors, with incorporation or reduction of molecular oxygen"/>
    <property type="evidence" value="ECO:0007669"/>
    <property type="project" value="InterPro"/>
</dbReference>
<dbReference type="Gene3D" id="1.10.630.10">
    <property type="entry name" value="Cytochrome P450"/>
    <property type="match status" value="1"/>
</dbReference>
<comment type="caution">
    <text evidence="11">The sequence shown here is derived from an EMBL/GenBank/DDBJ whole genome shotgun (WGS) entry which is preliminary data.</text>
</comment>
<evidence type="ECO:0000256" key="9">
    <source>
        <dbReference type="RuleBase" id="RU000461"/>
    </source>
</evidence>
<evidence type="ECO:0000256" key="2">
    <source>
        <dbReference type="ARBA" id="ARBA00010617"/>
    </source>
</evidence>
<feature type="signal peptide" evidence="10">
    <location>
        <begin position="1"/>
        <end position="23"/>
    </location>
</feature>